<feature type="region of interest" description="Disordered" evidence="1">
    <location>
        <begin position="1"/>
        <end position="140"/>
    </location>
</feature>
<feature type="compositionally biased region" description="Basic and acidic residues" evidence="1">
    <location>
        <begin position="55"/>
        <end position="88"/>
    </location>
</feature>
<evidence type="ECO:0000256" key="1">
    <source>
        <dbReference type="SAM" id="MobiDB-lite"/>
    </source>
</evidence>
<accession>A0A1L7XQN3</accession>
<evidence type="ECO:0000313" key="3">
    <source>
        <dbReference type="Proteomes" id="UP000184330"/>
    </source>
</evidence>
<proteinExistence type="predicted"/>
<dbReference type="EMBL" id="FJOG01000043">
    <property type="protein sequence ID" value="CZR67315.1"/>
    <property type="molecule type" value="Genomic_DNA"/>
</dbReference>
<reference evidence="2 3" key="1">
    <citation type="submission" date="2016-03" db="EMBL/GenBank/DDBJ databases">
        <authorList>
            <person name="Ploux O."/>
        </authorList>
    </citation>
    <scope>NUCLEOTIDE SEQUENCE [LARGE SCALE GENOMIC DNA]</scope>
    <source>
        <strain evidence="2 3">UAMH 11012</strain>
    </source>
</reference>
<feature type="compositionally biased region" description="Basic and acidic residues" evidence="1">
    <location>
        <begin position="106"/>
        <end position="127"/>
    </location>
</feature>
<protein>
    <submittedName>
        <fullName evidence="2">Uncharacterized protein</fullName>
    </submittedName>
</protein>
<gene>
    <name evidence="2" type="ORF">PAC_17214</name>
</gene>
<sequence>MSPRHRQSHCPCSLVDPPHPNSTQEALPPHPTNTAAAAMRKSQTMGHLSGFFKKGKTEEKKEVEEEKEIEPQHVTESKPARPSKFIEEMDKETEEAASGGEEEELFGTKEPEIRWEIEKIEGGTEKERKKRNRGAYVYEP</sequence>
<keyword evidence="3" id="KW-1185">Reference proteome</keyword>
<organism evidence="2 3">
    <name type="scientific">Phialocephala subalpina</name>
    <dbReference type="NCBI Taxonomy" id="576137"/>
    <lineage>
        <taxon>Eukaryota</taxon>
        <taxon>Fungi</taxon>
        <taxon>Dikarya</taxon>
        <taxon>Ascomycota</taxon>
        <taxon>Pezizomycotina</taxon>
        <taxon>Leotiomycetes</taxon>
        <taxon>Helotiales</taxon>
        <taxon>Mollisiaceae</taxon>
        <taxon>Phialocephala</taxon>
        <taxon>Phialocephala fortinii species complex</taxon>
    </lineage>
</organism>
<feature type="compositionally biased region" description="Acidic residues" evidence="1">
    <location>
        <begin position="89"/>
        <end position="105"/>
    </location>
</feature>
<dbReference type="Proteomes" id="UP000184330">
    <property type="component" value="Unassembled WGS sequence"/>
</dbReference>
<name>A0A1L7XQN3_9HELO</name>
<dbReference type="AlphaFoldDB" id="A0A1L7XQN3"/>
<evidence type="ECO:0000313" key="2">
    <source>
        <dbReference type="EMBL" id="CZR67315.1"/>
    </source>
</evidence>